<comment type="caution">
    <text evidence="1">The sequence shown here is derived from an EMBL/GenBank/DDBJ whole genome shotgun (WGS) entry which is preliminary data.</text>
</comment>
<accession>X1SYC0</accession>
<reference evidence="1" key="1">
    <citation type="journal article" date="2014" name="Front. Microbiol.">
        <title>High frequency of phylogenetically diverse reductive dehalogenase-homologous genes in deep subseafloor sedimentary metagenomes.</title>
        <authorList>
            <person name="Kawai M."/>
            <person name="Futagami T."/>
            <person name="Toyoda A."/>
            <person name="Takaki Y."/>
            <person name="Nishi S."/>
            <person name="Hori S."/>
            <person name="Arai W."/>
            <person name="Tsubouchi T."/>
            <person name="Morono Y."/>
            <person name="Uchiyama I."/>
            <person name="Ito T."/>
            <person name="Fujiyama A."/>
            <person name="Inagaki F."/>
            <person name="Takami H."/>
        </authorList>
    </citation>
    <scope>NUCLEOTIDE SEQUENCE</scope>
    <source>
        <strain evidence="1">Expedition CK06-06</strain>
    </source>
</reference>
<dbReference type="AlphaFoldDB" id="X1SYC0"/>
<sequence length="58" mass="6627">CLKILGPDIFVKAGDYTIDKMHQGERRIIEACGGEIKFIHLRYHISTSKIIEKIKNKG</sequence>
<name>X1SYC0_9ZZZZ</name>
<feature type="non-terminal residue" evidence="1">
    <location>
        <position position="1"/>
    </location>
</feature>
<evidence type="ECO:0000313" key="1">
    <source>
        <dbReference type="EMBL" id="GAI72829.1"/>
    </source>
</evidence>
<evidence type="ECO:0008006" key="2">
    <source>
        <dbReference type="Google" id="ProtNLM"/>
    </source>
</evidence>
<gene>
    <name evidence="1" type="ORF">S12H4_25064</name>
</gene>
<dbReference type="EMBL" id="BARW01013857">
    <property type="protein sequence ID" value="GAI72829.1"/>
    <property type="molecule type" value="Genomic_DNA"/>
</dbReference>
<protein>
    <recommendedName>
        <fullName evidence="2">Cytidyltransferase-like domain-containing protein</fullName>
    </recommendedName>
</protein>
<organism evidence="1">
    <name type="scientific">marine sediment metagenome</name>
    <dbReference type="NCBI Taxonomy" id="412755"/>
    <lineage>
        <taxon>unclassified sequences</taxon>
        <taxon>metagenomes</taxon>
        <taxon>ecological metagenomes</taxon>
    </lineage>
</organism>
<proteinExistence type="predicted"/>